<dbReference type="Pfam" id="PF02771">
    <property type="entry name" value="Acyl-CoA_dh_N"/>
    <property type="match status" value="1"/>
</dbReference>
<keyword evidence="4 5" id="KW-0274">FAD</keyword>
<keyword evidence="5" id="KW-0560">Oxidoreductase</keyword>
<dbReference type="InterPro" id="IPR009100">
    <property type="entry name" value="AcylCoA_DH/oxidase_NM_dom_sf"/>
</dbReference>
<protein>
    <submittedName>
        <fullName evidence="9">Acyl-CoA dehydrogenase</fullName>
    </submittedName>
</protein>
<feature type="domain" description="Acyl-CoA dehydrogenase/oxidase N-terminal" evidence="8">
    <location>
        <begin position="39"/>
        <end position="148"/>
    </location>
</feature>
<evidence type="ECO:0000256" key="4">
    <source>
        <dbReference type="ARBA" id="ARBA00022827"/>
    </source>
</evidence>
<dbReference type="RefSeq" id="WP_121485373.1">
    <property type="nucleotide sequence ID" value="NZ_QQXL01000005.1"/>
</dbReference>
<evidence type="ECO:0000259" key="8">
    <source>
        <dbReference type="Pfam" id="PF02771"/>
    </source>
</evidence>
<dbReference type="PANTHER" id="PTHR43188:SF1">
    <property type="entry name" value="ACYL-COA DEHYDROGENASE"/>
    <property type="match status" value="1"/>
</dbReference>
<dbReference type="InterPro" id="IPR009075">
    <property type="entry name" value="AcylCo_DH/oxidase_C"/>
</dbReference>
<comment type="caution">
    <text evidence="9">The sequence shown here is derived from an EMBL/GenBank/DDBJ whole genome shotgun (WGS) entry which is preliminary data.</text>
</comment>
<dbReference type="Gene3D" id="1.20.140.10">
    <property type="entry name" value="Butyryl-CoA Dehydrogenase, subunit A, domain 3"/>
    <property type="match status" value="1"/>
</dbReference>
<dbReference type="InterPro" id="IPR036250">
    <property type="entry name" value="AcylCo_DH-like_C"/>
</dbReference>
<dbReference type="Gene3D" id="1.10.540.10">
    <property type="entry name" value="Acyl-CoA dehydrogenase/oxidase, N-terminal domain"/>
    <property type="match status" value="1"/>
</dbReference>
<dbReference type="InterPro" id="IPR046373">
    <property type="entry name" value="Acyl-CoA_Oxase/DH_mid-dom_sf"/>
</dbReference>
<dbReference type="InterPro" id="IPR037069">
    <property type="entry name" value="AcylCoA_DH/ox_N_sf"/>
</dbReference>
<sequence>MSQFEAPFPAGVTEPEYDLYGRNTPVDVDPARVFADVNDEDNAYRQRARDFALNEVAPIIDDYWDRADYPLQLLKRVGELDLLRDGVDMEGYPHQSRMAAGLVNAELARVDGSVSTILGVQGGLALRSIVDCGSPEQIERWAGRMADGSLPGAFALTEPTHGSDSVALQTTATRVDGGYVLNGEKKWIGNGSLGPATGMESLSVVWARDEEGKVRGFAVPQDSEGYSAETITGKLALRAIWQSHITLRNVFVPDENVLPGARSFKDTSAVLFSTRLSVAWGAVGSAMGAYETSVLYAAQREQFGRPLGASQIVNERLARMQSEMVQMQLLVKHMVELEDRGELTGAQASLAKFTCTRSMRSIAANARDLLGGNGILIKNRAARFFADTEALHTYEGTETVQAILIGRSITGHSTFAG</sequence>
<dbReference type="InterPro" id="IPR006091">
    <property type="entry name" value="Acyl-CoA_Oxase/DH_mid-dom"/>
</dbReference>
<dbReference type="SUPFAM" id="SSF47203">
    <property type="entry name" value="Acyl-CoA dehydrogenase C-terminal domain-like"/>
    <property type="match status" value="1"/>
</dbReference>
<evidence type="ECO:0000313" key="9">
    <source>
        <dbReference type="EMBL" id="RKW70184.1"/>
    </source>
</evidence>
<feature type="domain" description="Acyl-CoA dehydrogenase/oxidase C-terminal" evidence="6">
    <location>
        <begin position="271"/>
        <end position="409"/>
    </location>
</feature>
<evidence type="ECO:0000313" key="10">
    <source>
        <dbReference type="Proteomes" id="UP000273119"/>
    </source>
</evidence>
<proteinExistence type="inferred from homology"/>
<dbReference type="PANTHER" id="PTHR43188">
    <property type="entry name" value="ACYL-COENZYME A OXIDASE"/>
    <property type="match status" value="1"/>
</dbReference>
<dbReference type="EMBL" id="QQXL01000005">
    <property type="protein sequence ID" value="RKW70184.1"/>
    <property type="molecule type" value="Genomic_DNA"/>
</dbReference>
<dbReference type="GO" id="GO:0003995">
    <property type="term" value="F:acyl-CoA dehydrogenase activity"/>
    <property type="evidence" value="ECO:0007669"/>
    <property type="project" value="InterPro"/>
</dbReference>
<feature type="domain" description="Acyl-CoA oxidase/dehydrogenase middle" evidence="7">
    <location>
        <begin position="153"/>
        <end position="250"/>
    </location>
</feature>
<dbReference type="InterPro" id="IPR045008">
    <property type="entry name" value="ACX4-like"/>
</dbReference>
<dbReference type="SUPFAM" id="SSF56645">
    <property type="entry name" value="Acyl-CoA dehydrogenase NM domain-like"/>
    <property type="match status" value="1"/>
</dbReference>
<dbReference type="Pfam" id="PF00441">
    <property type="entry name" value="Acyl-CoA_dh_1"/>
    <property type="match status" value="1"/>
</dbReference>
<gene>
    <name evidence="9" type="ORF">DWQ67_09590</name>
</gene>
<dbReference type="GO" id="GO:0006635">
    <property type="term" value="P:fatty acid beta-oxidation"/>
    <property type="evidence" value="ECO:0007669"/>
    <property type="project" value="InterPro"/>
</dbReference>
<dbReference type="GO" id="GO:0050660">
    <property type="term" value="F:flavin adenine dinucleotide binding"/>
    <property type="evidence" value="ECO:0007669"/>
    <property type="project" value="InterPro"/>
</dbReference>
<dbReference type="AlphaFoldDB" id="A0A496PI69"/>
<evidence type="ECO:0000256" key="1">
    <source>
        <dbReference type="ARBA" id="ARBA00001974"/>
    </source>
</evidence>
<dbReference type="Proteomes" id="UP000273119">
    <property type="component" value="Unassembled WGS sequence"/>
</dbReference>
<evidence type="ECO:0000259" key="7">
    <source>
        <dbReference type="Pfam" id="PF02770"/>
    </source>
</evidence>
<keyword evidence="3 5" id="KW-0285">Flavoprotein</keyword>
<keyword evidence="10" id="KW-1185">Reference proteome</keyword>
<dbReference type="Pfam" id="PF02770">
    <property type="entry name" value="Acyl-CoA_dh_M"/>
    <property type="match status" value="1"/>
</dbReference>
<name>A0A496PI69_9MICC</name>
<reference evidence="9 10" key="1">
    <citation type="submission" date="2018-07" db="EMBL/GenBank/DDBJ databases">
        <title>Arthrobacter sp. nov., isolated from raw cow's milk with high bacterial count.</title>
        <authorList>
            <person name="Hahne J."/>
            <person name="Isele D."/>
            <person name="Lipski A."/>
        </authorList>
    </citation>
    <scope>NUCLEOTIDE SEQUENCE [LARGE SCALE GENOMIC DNA]</scope>
    <source>
        <strain evidence="9 10">JZ R-183</strain>
    </source>
</reference>
<evidence type="ECO:0000259" key="6">
    <source>
        <dbReference type="Pfam" id="PF00441"/>
    </source>
</evidence>
<evidence type="ECO:0000256" key="3">
    <source>
        <dbReference type="ARBA" id="ARBA00022630"/>
    </source>
</evidence>
<accession>A0A496PI69</accession>
<evidence type="ECO:0000256" key="2">
    <source>
        <dbReference type="ARBA" id="ARBA00009347"/>
    </source>
</evidence>
<organism evidence="9 10">
    <name type="scientific">Galactobacter caseinivorans</name>
    <dbReference type="NCBI Taxonomy" id="2676123"/>
    <lineage>
        <taxon>Bacteria</taxon>
        <taxon>Bacillati</taxon>
        <taxon>Actinomycetota</taxon>
        <taxon>Actinomycetes</taxon>
        <taxon>Micrococcales</taxon>
        <taxon>Micrococcaceae</taxon>
        <taxon>Galactobacter</taxon>
    </lineage>
</organism>
<dbReference type="InterPro" id="IPR013786">
    <property type="entry name" value="AcylCoA_DH/ox_N"/>
</dbReference>
<dbReference type="Gene3D" id="2.40.110.10">
    <property type="entry name" value="Butyryl-CoA Dehydrogenase, subunit A, domain 2"/>
    <property type="match status" value="1"/>
</dbReference>
<evidence type="ECO:0000256" key="5">
    <source>
        <dbReference type="RuleBase" id="RU362125"/>
    </source>
</evidence>
<comment type="similarity">
    <text evidence="2 5">Belongs to the acyl-CoA dehydrogenase family.</text>
</comment>
<comment type="cofactor">
    <cofactor evidence="1 5">
        <name>FAD</name>
        <dbReference type="ChEBI" id="CHEBI:57692"/>
    </cofactor>
</comment>